<reference evidence="1" key="1">
    <citation type="submission" date="2014-12" db="EMBL/GenBank/DDBJ databases">
        <title>Parallel Evolution in Life History Adaptation Evident in the Tissue-Specific Poeciliopsis prolifica transcriptome.</title>
        <authorList>
            <person name="Jue N.K."/>
            <person name="Foley R.J."/>
            <person name="Obergfell C."/>
            <person name="Reznick D.N."/>
            <person name="O'Neill R.J."/>
            <person name="O'Neill M.J."/>
        </authorList>
    </citation>
    <scope>NUCLEOTIDE SEQUENCE</scope>
</reference>
<proteinExistence type="predicted"/>
<feature type="non-terminal residue" evidence="1">
    <location>
        <position position="116"/>
    </location>
</feature>
<evidence type="ECO:0000313" key="1">
    <source>
        <dbReference type="EMBL" id="JAO04973.1"/>
    </source>
</evidence>
<accession>A0A0S7ERQ3</accession>
<feature type="non-terminal residue" evidence="1">
    <location>
        <position position="1"/>
    </location>
</feature>
<name>A0A0S7ERQ3_9TELE</name>
<organism evidence="1">
    <name type="scientific">Poeciliopsis prolifica</name>
    <name type="common">blackstripe livebearer</name>
    <dbReference type="NCBI Taxonomy" id="188132"/>
    <lineage>
        <taxon>Eukaryota</taxon>
        <taxon>Metazoa</taxon>
        <taxon>Chordata</taxon>
        <taxon>Craniata</taxon>
        <taxon>Vertebrata</taxon>
        <taxon>Euteleostomi</taxon>
        <taxon>Actinopterygii</taxon>
        <taxon>Neopterygii</taxon>
        <taxon>Teleostei</taxon>
        <taxon>Neoteleostei</taxon>
        <taxon>Acanthomorphata</taxon>
        <taxon>Ovalentaria</taxon>
        <taxon>Atherinomorphae</taxon>
        <taxon>Cyprinodontiformes</taxon>
        <taxon>Poeciliidae</taxon>
        <taxon>Poeciliinae</taxon>
        <taxon>Poeciliopsis</taxon>
    </lineage>
</organism>
<dbReference type="AlphaFoldDB" id="A0A0S7ERQ3"/>
<gene>
    <name evidence="1" type="primary">PPUP152</name>
</gene>
<dbReference type="EMBL" id="GBYX01476704">
    <property type="protein sequence ID" value="JAO04973.1"/>
    <property type="molecule type" value="Transcribed_RNA"/>
</dbReference>
<sequence>VSSSPMLSSAILNSNVRKASYRLPDGSFLTRPGENVETAENASSSLGLSSALMNTNLRKAKFQLPEGSSLFPKNQPQSPSSPLLSGALLNSNIRGASYNLPDTSLLSNVVLLILLS</sequence>
<protein>
    <submittedName>
        <fullName evidence="1">PPUP152</fullName>
    </submittedName>
</protein>